<dbReference type="GO" id="GO:0008117">
    <property type="term" value="F:sphinganine-1-phosphate aldolase activity"/>
    <property type="evidence" value="ECO:0007669"/>
    <property type="project" value="UniProtKB-EC"/>
</dbReference>
<dbReference type="Pfam" id="PF00282">
    <property type="entry name" value="Pyridoxal_deC"/>
    <property type="match status" value="1"/>
</dbReference>
<dbReference type="GO" id="GO:0005789">
    <property type="term" value="C:endoplasmic reticulum membrane"/>
    <property type="evidence" value="ECO:0007669"/>
    <property type="project" value="UniProtKB-SubCell"/>
</dbReference>
<dbReference type="GO" id="GO:0030149">
    <property type="term" value="P:sphingolipid catabolic process"/>
    <property type="evidence" value="ECO:0007669"/>
    <property type="project" value="TreeGrafter"/>
</dbReference>
<evidence type="ECO:0000256" key="11">
    <source>
        <dbReference type="ARBA" id="ARBA00023136"/>
    </source>
</evidence>
<dbReference type="AlphaFoldDB" id="A0A1G4KFY0"/>
<keyword evidence="5 18" id="KW-0812">Transmembrane</keyword>
<evidence type="ECO:0000256" key="12">
    <source>
        <dbReference type="ARBA" id="ARBA00023239"/>
    </source>
</evidence>
<keyword evidence="6" id="KW-0256">Endoplasmic reticulum</keyword>
<comment type="cofactor">
    <cofactor evidence="1 16 17">
        <name>pyridoxal 5'-phosphate</name>
        <dbReference type="ChEBI" id="CHEBI:597326"/>
    </cofactor>
</comment>
<evidence type="ECO:0000256" key="3">
    <source>
        <dbReference type="ARBA" id="ARBA00004760"/>
    </source>
</evidence>
<evidence type="ECO:0000256" key="5">
    <source>
        <dbReference type="ARBA" id="ARBA00022692"/>
    </source>
</evidence>
<comment type="similarity">
    <text evidence="13">Belongs to the group II decarboxylase family. Sphingosine-1-phosphate lyase subfamily.</text>
</comment>
<dbReference type="SUPFAM" id="SSF53383">
    <property type="entry name" value="PLP-dependent transferases"/>
    <property type="match status" value="1"/>
</dbReference>
<dbReference type="EC" id="4.1.2.27" evidence="14"/>
<evidence type="ECO:0000256" key="9">
    <source>
        <dbReference type="ARBA" id="ARBA00022989"/>
    </source>
</evidence>
<evidence type="ECO:0000256" key="8">
    <source>
        <dbReference type="ARBA" id="ARBA00022919"/>
    </source>
</evidence>
<keyword evidence="7 16" id="KW-0663">Pyridoxal phosphate</keyword>
<evidence type="ECO:0000313" key="20">
    <source>
        <dbReference type="Proteomes" id="UP000191144"/>
    </source>
</evidence>
<dbReference type="FunFam" id="6.10.140.2150:FF:000001">
    <property type="entry name" value="Sphingosine-1-phosphate lyase 1"/>
    <property type="match status" value="1"/>
</dbReference>
<dbReference type="Proteomes" id="UP000191144">
    <property type="component" value="Chromosome H"/>
</dbReference>
<dbReference type="GO" id="GO:0019752">
    <property type="term" value="P:carboxylic acid metabolic process"/>
    <property type="evidence" value="ECO:0007669"/>
    <property type="project" value="InterPro"/>
</dbReference>
<dbReference type="EMBL" id="LT598480">
    <property type="protein sequence ID" value="SCV03394.1"/>
    <property type="molecule type" value="Genomic_DNA"/>
</dbReference>
<evidence type="ECO:0000313" key="19">
    <source>
        <dbReference type="EMBL" id="SCV03394.1"/>
    </source>
</evidence>
<evidence type="ECO:0000256" key="17">
    <source>
        <dbReference type="RuleBase" id="RU000382"/>
    </source>
</evidence>
<keyword evidence="12 17" id="KW-0456">Lyase</keyword>
<keyword evidence="11 18" id="KW-0472">Membrane</keyword>
<organism evidence="19 20">
    <name type="scientific">Lachancea meyersii CBS 8951</name>
    <dbReference type="NCBI Taxonomy" id="1266667"/>
    <lineage>
        <taxon>Eukaryota</taxon>
        <taxon>Fungi</taxon>
        <taxon>Dikarya</taxon>
        <taxon>Ascomycota</taxon>
        <taxon>Saccharomycotina</taxon>
        <taxon>Saccharomycetes</taxon>
        <taxon>Saccharomycetales</taxon>
        <taxon>Saccharomycetaceae</taxon>
        <taxon>Lachancea</taxon>
    </lineage>
</organism>
<dbReference type="FunFam" id="3.40.640.10:FF:000020">
    <property type="entry name" value="sphingosine-1-phosphate lyase 1"/>
    <property type="match status" value="1"/>
</dbReference>
<name>A0A1G4KFY0_9SACH</name>
<dbReference type="Gene3D" id="3.90.1150.10">
    <property type="entry name" value="Aspartate Aminotransferase, domain 1"/>
    <property type="match status" value="1"/>
</dbReference>
<feature type="modified residue" description="N6-(pyridoxal phosphate)lysine" evidence="16">
    <location>
        <position position="350"/>
    </location>
</feature>
<reference evidence="20" key="1">
    <citation type="submission" date="2016-03" db="EMBL/GenBank/DDBJ databases">
        <authorList>
            <person name="Devillers Hugo."/>
        </authorList>
    </citation>
    <scope>NUCLEOTIDE SEQUENCE [LARGE SCALE GENOMIC DNA]</scope>
</reference>
<feature type="transmembrane region" description="Helical" evidence="18">
    <location>
        <begin position="25"/>
        <end position="46"/>
    </location>
</feature>
<keyword evidence="9 18" id="KW-1133">Transmembrane helix</keyword>
<evidence type="ECO:0000256" key="18">
    <source>
        <dbReference type="SAM" id="Phobius"/>
    </source>
</evidence>
<evidence type="ECO:0000256" key="16">
    <source>
        <dbReference type="PIRSR" id="PIRSR602129-50"/>
    </source>
</evidence>
<dbReference type="PANTHER" id="PTHR42735:SF6">
    <property type="entry name" value="SPHINGOSINE-1-PHOSPHATE LYASE 1"/>
    <property type="match status" value="1"/>
</dbReference>
<dbReference type="Gene3D" id="3.40.640.10">
    <property type="entry name" value="Type I PLP-dependent aspartate aminotransferase-like (Major domain)"/>
    <property type="match status" value="1"/>
</dbReference>
<dbReference type="OrthoDB" id="10254570at2759"/>
<dbReference type="InterPro" id="IPR015424">
    <property type="entry name" value="PyrdxlP-dep_Trfase"/>
</dbReference>
<dbReference type="GO" id="GO:0030170">
    <property type="term" value="F:pyridoxal phosphate binding"/>
    <property type="evidence" value="ECO:0007669"/>
    <property type="project" value="InterPro"/>
</dbReference>
<comment type="subcellular location">
    <subcellularLocation>
        <location evidence="2">Endoplasmic reticulum membrane</location>
        <topology evidence="2">Single-pass membrane protein</topology>
    </subcellularLocation>
</comment>
<dbReference type="InterPro" id="IPR002129">
    <property type="entry name" value="PyrdxlP-dep_de-COase"/>
</dbReference>
<evidence type="ECO:0000256" key="7">
    <source>
        <dbReference type="ARBA" id="ARBA00022898"/>
    </source>
</evidence>
<dbReference type="Gene3D" id="6.10.140.2150">
    <property type="match status" value="1"/>
</dbReference>
<dbReference type="PANTHER" id="PTHR42735">
    <property type="match status" value="1"/>
</dbReference>
<evidence type="ECO:0000256" key="1">
    <source>
        <dbReference type="ARBA" id="ARBA00001933"/>
    </source>
</evidence>
<keyword evidence="8" id="KW-0746">Sphingolipid metabolism</keyword>
<evidence type="ECO:0000256" key="4">
    <source>
        <dbReference type="ARBA" id="ARBA00004991"/>
    </source>
</evidence>
<evidence type="ECO:0000256" key="2">
    <source>
        <dbReference type="ARBA" id="ARBA00004389"/>
    </source>
</evidence>
<gene>
    <name evidence="19" type="ORF">LAME_0H10066G</name>
</gene>
<evidence type="ECO:0000256" key="15">
    <source>
        <dbReference type="ARBA" id="ARBA00042568"/>
    </source>
</evidence>
<protein>
    <recommendedName>
        <fullName evidence="14">sphinganine-1-phosphate aldolase</fullName>
        <ecNumber evidence="14">4.1.2.27</ecNumber>
    </recommendedName>
    <alternativeName>
        <fullName evidence="15">Sphingosine-1-phosphate aldolase</fullName>
    </alternativeName>
</protein>
<evidence type="ECO:0000256" key="10">
    <source>
        <dbReference type="ARBA" id="ARBA00023098"/>
    </source>
</evidence>
<sequence length="554" mass="61223">MPATIVQDTLIPGLKSIYQWPSDRVFCLVIAGALVFKATAWVWYYVGGFGFQISLKMLKHHTLRPLFNFLASSFLLRTKVNSEVDKSLSSIEESLMKQDEQLTSFVKLPSKGWGEKQVIEELDLSQKVLSHSDWEGGKVSGAVYHGGKDLIHLQSQAFEKYCVANQLHPDVFPAVRKMESEVVAMVLDMFNAPKATGCGTTTSGGTESLLLACLSAKMYALHRKGCKKPEIIAPSTAHAAFEKAAYYFGITLRHAPLDPKTYKVDLKRVRRLINKNTVLLVGSAPNFPHGIVDDIEGLGKLAQQYDIPLHVDCCLGSFVIAHMERAGFKEIPPFDFRVDGVTSISCDTHKYGFAPKGSSVILYRNGELRRYQYFLSADWCGGLYGSPTLAGSRPGALVVGCWATMIHMGEQGYIDSCKQIIETTRKLKKYVQDQIPELQVVGDPLCSVVAVTSDKINVHDLSDKLTQKGWHLSALQNPPALHLAVTWLTRSAIDELTRTLHDCVKELCAHANQKSSSDGTSALYGVAGSVQTRGIVDRLLVGFLDTLYKTERDF</sequence>
<evidence type="ECO:0000256" key="6">
    <source>
        <dbReference type="ARBA" id="ARBA00022824"/>
    </source>
</evidence>
<keyword evidence="20" id="KW-1185">Reference proteome</keyword>
<accession>A0A1G4KFY0</accession>
<keyword evidence="10" id="KW-0443">Lipid metabolism</keyword>
<evidence type="ECO:0000256" key="14">
    <source>
        <dbReference type="ARBA" id="ARBA00038965"/>
    </source>
</evidence>
<evidence type="ECO:0000256" key="13">
    <source>
        <dbReference type="ARBA" id="ARBA00038302"/>
    </source>
</evidence>
<comment type="pathway">
    <text evidence="3">Lipid metabolism; sphingolipid metabolism.</text>
</comment>
<dbReference type="InterPro" id="IPR015422">
    <property type="entry name" value="PyrdxlP-dep_Trfase_small"/>
</dbReference>
<proteinExistence type="inferred from homology"/>
<comment type="pathway">
    <text evidence="4">Sphingolipid metabolism.</text>
</comment>
<dbReference type="InterPro" id="IPR050477">
    <property type="entry name" value="GrpII_AminoAcid_Decarb"/>
</dbReference>
<dbReference type="InterPro" id="IPR015421">
    <property type="entry name" value="PyrdxlP-dep_Trfase_major"/>
</dbReference>